<comment type="caution">
    <text evidence="3">The sequence shown here is derived from an EMBL/GenBank/DDBJ whole genome shotgun (WGS) entry which is preliminary data.</text>
</comment>
<dbReference type="SUPFAM" id="SSF75304">
    <property type="entry name" value="Amidase signature (AS) enzymes"/>
    <property type="match status" value="1"/>
</dbReference>
<dbReference type="Pfam" id="PF01425">
    <property type="entry name" value="Amidase"/>
    <property type="match status" value="1"/>
</dbReference>
<accession>A0A3D8VQ46</accession>
<dbReference type="RefSeq" id="WP_115893885.1">
    <property type="nucleotide sequence ID" value="NZ_QTLC01000031.1"/>
</dbReference>
<evidence type="ECO:0000313" key="4">
    <source>
        <dbReference type="Proteomes" id="UP000257032"/>
    </source>
</evidence>
<sequence>MRLDEYASYDGLGLSALVKDKEVKASELRELALEAITLLNPELNAVVQTLHQDSQEEINKGLPNGLFHGVPFLIKELVLHKANVPVNMGSQLTEGLTFPVDSELMKRYKEAGLLTVGTTTTPEFGYNATTESVFYGATRNPWDSSLSPGGSSGGSAASIAAGVVPVAHANDGGGSIRIPASCNGLVGLKPTRGRIPAGPYNSEPLNGIAIEFALTKTVRDTAALLDAVSGPDIGCYGWAEPPVESFSSQMKKAPRKLKIALMRDPLSHIPVDEDCLNELDKTAKLCEELGHEVIEVSPAVDAEALSLSTLRIWTTNIRHMINGAASMVNRIPSQENLESGIWACYEFGGKISGEELLQAIDINAMISRVIGEFFTKYDVILSPVTAQKPLPLGTLNCNKEGLTAEDWTNQIFTYAPYTNLYNATETPAISLPLGWSKEGLPIGMQFASAFSNEGLLLSLAVQLEEAAPWSSKQPKINIKSMSST</sequence>
<dbReference type="InterPro" id="IPR036928">
    <property type="entry name" value="AS_sf"/>
</dbReference>
<proteinExistence type="inferred from homology"/>
<organism evidence="3 4">
    <name type="scientific">Halobacillus trueperi</name>
    <dbReference type="NCBI Taxonomy" id="156205"/>
    <lineage>
        <taxon>Bacteria</taxon>
        <taxon>Bacillati</taxon>
        <taxon>Bacillota</taxon>
        <taxon>Bacilli</taxon>
        <taxon>Bacillales</taxon>
        <taxon>Bacillaceae</taxon>
        <taxon>Halobacillus</taxon>
    </lineage>
</organism>
<dbReference type="InterPro" id="IPR023631">
    <property type="entry name" value="Amidase_dom"/>
</dbReference>
<dbReference type="PROSITE" id="PS00571">
    <property type="entry name" value="AMIDASES"/>
    <property type="match status" value="1"/>
</dbReference>
<dbReference type="PANTHER" id="PTHR11895:SF7">
    <property type="entry name" value="GLUTAMYL-TRNA(GLN) AMIDOTRANSFERASE SUBUNIT A, MITOCHONDRIAL"/>
    <property type="match status" value="1"/>
</dbReference>
<dbReference type="InterPro" id="IPR020556">
    <property type="entry name" value="Amidase_CS"/>
</dbReference>
<dbReference type="Proteomes" id="UP000257032">
    <property type="component" value="Unassembled WGS sequence"/>
</dbReference>
<dbReference type="GO" id="GO:0003824">
    <property type="term" value="F:catalytic activity"/>
    <property type="evidence" value="ECO:0007669"/>
    <property type="project" value="InterPro"/>
</dbReference>
<dbReference type="Gene3D" id="3.90.1300.10">
    <property type="entry name" value="Amidase signature (AS) domain"/>
    <property type="match status" value="1"/>
</dbReference>
<dbReference type="AlphaFoldDB" id="A0A3D8VQ46"/>
<comment type="similarity">
    <text evidence="1">Belongs to the amidase family.</text>
</comment>
<reference evidence="3 4" key="1">
    <citation type="submission" date="2018-08" db="EMBL/GenBank/DDBJ databases">
        <title>Genome sequence of strict halophilic Halobacillus trueperi SS1 isolated from Lunsu, a salty water body of North West Himalayas.</title>
        <authorList>
            <person name="Gupta S."/>
            <person name="Sharma P."/>
            <person name="Dev K."/>
            <person name="Baumler D."/>
            <person name="Sourirajan A."/>
        </authorList>
    </citation>
    <scope>NUCLEOTIDE SEQUENCE [LARGE SCALE GENOMIC DNA]</scope>
    <source>
        <strain evidence="3 4">SS1</strain>
    </source>
</reference>
<feature type="domain" description="Amidase" evidence="2">
    <location>
        <begin position="30"/>
        <end position="457"/>
    </location>
</feature>
<name>A0A3D8VQ46_9BACI</name>
<dbReference type="PANTHER" id="PTHR11895">
    <property type="entry name" value="TRANSAMIDASE"/>
    <property type="match status" value="1"/>
</dbReference>
<evidence type="ECO:0000313" key="3">
    <source>
        <dbReference type="EMBL" id="RDY71387.1"/>
    </source>
</evidence>
<evidence type="ECO:0000259" key="2">
    <source>
        <dbReference type="Pfam" id="PF01425"/>
    </source>
</evidence>
<protein>
    <submittedName>
        <fullName evidence="3">Amidase</fullName>
    </submittedName>
</protein>
<gene>
    <name evidence="3" type="ORF">DXT76_08030</name>
</gene>
<dbReference type="InterPro" id="IPR000120">
    <property type="entry name" value="Amidase"/>
</dbReference>
<dbReference type="EMBL" id="QTLC01000031">
    <property type="protein sequence ID" value="RDY71387.1"/>
    <property type="molecule type" value="Genomic_DNA"/>
</dbReference>
<evidence type="ECO:0000256" key="1">
    <source>
        <dbReference type="ARBA" id="ARBA00009199"/>
    </source>
</evidence>